<evidence type="ECO:0000313" key="2">
    <source>
        <dbReference type="WBParaSite" id="ES5_v2.g17419.t1"/>
    </source>
</evidence>
<organism evidence="1 2">
    <name type="scientific">Panagrolaimus sp. ES5</name>
    <dbReference type="NCBI Taxonomy" id="591445"/>
    <lineage>
        <taxon>Eukaryota</taxon>
        <taxon>Metazoa</taxon>
        <taxon>Ecdysozoa</taxon>
        <taxon>Nematoda</taxon>
        <taxon>Chromadorea</taxon>
        <taxon>Rhabditida</taxon>
        <taxon>Tylenchina</taxon>
        <taxon>Panagrolaimomorpha</taxon>
        <taxon>Panagrolaimoidea</taxon>
        <taxon>Panagrolaimidae</taxon>
        <taxon>Panagrolaimus</taxon>
    </lineage>
</organism>
<dbReference type="Proteomes" id="UP000887579">
    <property type="component" value="Unplaced"/>
</dbReference>
<name>A0AC34FJF2_9BILA</name>
<proteinExistence type="predicted"/>
<reference evidence="2" key="1">
    <citation type="submission" date="2022-11" db="UniProtKB">
        <authorList>
            <consortium name="WormBaseParasite"/>
        </authorList>
    </citation>
    <scope>IDENTIFICATION</scope>
</reference>
<dbReference type="WBParaSite" id="ES5_v2.g17419.t1">
    <property type="protein sequence ID" value="ES5_v2.g17419.t1"/>
    <property type="gene ID" value="ES5_v2.g17419"/>
</dbReference>
<accession>A0AC34FJF2</accession>
<evidence type="ECO:0000313" key="1">
    <source>
        <dbReference type="Proteomes" id="UP000887579"/>
    </source>
</evidence>
<protein>
    <submittedName>
        <fullName evidence="2">Uncharacterized protein</fullName>
    </submittedName>
</protein>
<sequence>METVSEFQYRWIGLTFRLILSERNSGFLHSMEYPNAYHGVAVIAPNTWQIIQLSITTPFGTYNGPVYYPNGIEQILLTLAANGMNSPEMAVDIDKENVNPREYLDFINSTLE</sequence>